<evidence type="ECO:0000313" key="1">
    <source>
        <dbReference type="EMBL" id="GAA1689631.1"/>
    </source>
</evidence>
<protein>
    <submittedName>
        <fullName evidence="1">Uncharacterized protein</fullName>
    </submittedName>
</protein>
<dbReference type="Gene3D" id="3.40.30.10">
    <property type="entry name" value="Glutaredoxin"/>
    <property type="match status" value="1"/>
</dbReference>
<gene>
    <name evidence="1" type="ORF">GCM10009765_43720</name>
</gene>
<comment type="caution">
    <text evidence="1">The sequence shown here is derived from an EMBL/GenBank/DDBJ whole genome shotgun (WGS) entry which is preliminary data.</text>
</comment>
<dbReference type="SUPFAM" id="SSF52833">
    <property type="entry name" value="Thioredoxin-like"/>
    <property type="match status" value="1"/>
</dbReference>
<proteinExistence type="predicted"/>
<dbReference type="Proteomes" id="UP001500618">
    <property type="component" value="Unassembled WGS sequence"/>
</dbReference>
<evidence type="ECO:0000313" key="2">
    <source>
        <dbReference type="Proteomes" id="UP001500618"/>
    </source>
</evidence>
<dbReference type="EMBL" id="BAAANY010000017">
    <property type="protein sequence ID" value="GAA1689631.1"/>
    <property type="molecule type" value="Genomic_DNA"/>
</dbReference>
<organism evidence="1 2">
    <name type="scientific">Fodinicola feengrottensis</name>
    <dbReference type="NCBI Taxonomy" id="435914"/>
    <lineage>
        <taxon>Bacteria</taxon>
        <taxon>Bacillati</taxon>
        <taxon>Actinomycetota</taxon>
        <taxon>Actinomycetes</taxon>
        <taxon>Mycobacteriales</taxon>
        <taxon>Fodinicola</taxon>
    </lineage>
</organism>
<reference evidence="1 2" key="1">
    <citation type="journal article" date="2019" name="Int. J. Syst. Evol. Microbiol.">
        <title>The Global Catalogue of Microorganisms (GCM) 10K type strain sequencing project: providing services to taxonomists for standard genome sequencing and annotation.</title>
        <authorList>
            <consortium name="The Broad Institute Genomics Platform"/>
            <consortium name="The Broad Institute Genome Sequencing Center for Infectious Disease"/>
            <person name="Wu L."/>
            <person name="Ma J."/>
        </authorList>
    </citation>
    <scope>NUCLEOTIDE SEQUENCE [LARGE SCALE GENOMIC DNA]</scope>
    <source>
        <strain evidence="1 2">JCM 14718</strain>
    </source>
</reference>
<accession>A0ABN2HL50</accession>
<keyword evidence="2" id="KW-1185">Reference proteome</keyword>
<name>A0ABN2HL50_9ACTN</name>
<dbReference type="InterPro" id="IPR036249">
    <property type="entry name" value="Thioredoxin-like_sf"/>
</dbReference>
<dbReference type="RefSeq" id="WP_344312197.1">
    <property type="nucleotide sequence ID" value="NZ_BAAANY010000017.1"/>
</dbReference>
<sequence length="141" mass="15194">MTTLPALEAVQACKAQGWTASEQLDRALRIAFWSDHRCISLRHVILDIAAETDGVDEIKLQQALDHGTFRSSVIDQFDQAGGGRVNCSPHVFLADGTNVPNPGVRVSWLNGGFGSGFPAINDDDPAAITRLLKRAAELVGR</sequence>